<feature type="transmembrane region" description="Helical" evidence="6">
    <location>
        <begin position="180"/>
        <end position="200"/>
    </location>
</feature>
<keyword evidence="9" id="KW-1185">Reference proteome</keyword>
<dbReference type="Proteomes" id="UP000294614">
    <property type="component" value="Unassembled WGS sequence"/>
</dbReference>
<dbReference type="RefSeq" id="WP_132871480.1">
    <property type="nucleotide sequence ID" value="NZ_JAJUHT010000002.1"/>
</dbReference>
<keyword evidence="3" id="KW-0201">Cytochrome c-type biogenesis</keyword>
<name>A0A4R1KBL9_9BACT</name>
<keyword evidence="4 6" id="KW-1133">Transmembrane helix</keyword>
<evidence type="ECO:0000256" key="2">
    <source>
        <dbReference type="ARBA" id="ARBA00022692"/>
    </source>
</evidence>
<evidence type="ECO:0000313" key="9">
    <source>
        <dbReference type="Proteomes" id="UP000294614"/>
    </source>
</evidence>
<protein>
    <submittedName>
        <fullName evidence="8">ABC-type uncharacterized transport system permease subunit</fullName>
    </submittedName>
</protein>
<dbReference type="Pfam" id="PF01578">
    <property type="entry name" value="Cytochrom_C_asm"/>
    <property type="match status" value="1"/>
</dbReference>
<evidence type="ECO:0000256" key="6">
    <source>
        <dbReference type="SAM" id="Phobius"/>
    </source>
</evidence>
<feature type="transmembrane region" description="Helical" evidence="6">
    <location>
        <begin position="89"/>
        <end position="107"/>
    </location>
</feature>
<comment type="caution">
    <text evidence="8">The sequence shown here is derived from an EMBL/GenBank/DDBJ whole genome shotgun (WGS) entry which is preliminary data.</text>
</comment>
<comment type="subcellular location">
    <subcellularLocation>
        <location evidence="1">Membrane</location>
        <topology evidence="1">Multi-pass membrane protein</topology>
    </subcellularLocation>
</comment>
<evidence type="ECO:0000256" key="5">
    <source>
        <dbReference type="ARBA" id="ARBA00023136"/>
    </source>
</evidence>
<sequence length="263" mass="29888">MFFDLTILCAVLALLHVTLYIFMGHQRLVIITNTFAVLGLVFASIQFIDLWKDRHMLPFGSLSGLFLFLSLALLLVYVLMYVKYKRVSLGLFIFPLTVLFIMISRLAGGMPEYVNPNAASFWLYIHLPFTIIGTAFFMVSTVCGIMYFIQERQLKNKKFGIIFRSFPPLDTIDKLINTTLYIGFYTFTIGLLSGLVWMMYANGVINIYSPKLVFAIITWIIYSGITFYKQLKGLSPKHTALSTIIGFISVLITYVGVAFFVMG</sequence>
<feature type="transmembrane region" description="Helical" evidence="6">
    <location>
        <begin position="127"/>
        <end position="149"/>
    </location>
</feature>
<dbReference type="AlphaFoldDB" id="A0A4R1KBL9"/>
<evidence type="ECO:0000256" key="4">
    <source>
        <dbReference type="ARBA" id="ARBA00022989"/>
    </source>
</evidence>
<dbReference type="GO" id="GO:0005886">
    <property type="term" value="C:plasma membrane"/>
    <property type="evidence" value="ECO:0007669"/>
    <property type="project" value="TreeGrafter"/>
</dbReference>
<dbReference type="PANTHER" id="PTHR30071:SF1">
    <property type="entry name" value="CYTOCHROME B_B6 PROTEIN-RELATED"/>
    <property type="match status" value="1"/>
</dbReference>
<accession>A0A4R1KBL9</accession>
<keyword evidence="2 6" id="KW-0812">Transmembrane</keyword>
<gene>
    <name evidence="8" type="ORF">C8D98_0360</name>
</gene>
<dbReference type="OrthoDB" id="9814290at2"/>
<feature type="domain" description="Cytochrome c assembly protein" evidence="7">
    <location>
        <begin position="61"/>
        <end position="259"/>
    </location>
</feature>
<proteinExistence type="predicted"/>
<reference evidence="8 9" key="1">
    <citation type="submission" date="2019-03" db="EMBL/GenBank/DDBJ databases">
        <title>Genomic Encyclopedia of Type Strains, Phase IV (KMG-IV): sequencing the most valuable type-strain genomes for metagenomic binning, comparative biology and taxonomic classification.</title>
        <authorList>
            <person name="Goeker M."/>
        </authorList>
    </citation>
    <scope>NUCLEOTIDE SEQUENCE [LARGE SCALE GENOMIC DNA]</scope>
    <source>
        <strain evidence="8 9">DSM 24984</strain>
    </source>
</reference>
<feature type="transmembrane region" description="Helical" evidence="6">
    <location>
        <begin position="60"/>
        <end position="82"/>
    </location>
</feature>
<keyword evidence="5 6" id="KW-0472">Membrane</keyword>
<evidence type="ECO:0000256" key="1">
    <source>
        <dbReference type="ARBA" id="ARBA00004141"/>
    </source>
</evidence>
<feature type="transmembrane region" description="Helical" evidence="6">
    <location>
        <begin position="240"/>
        <end position="262"/>
    </location>
</feature>
<organism evidence="8 9">
    <name type="scientific">Seleniivibrio woodruffii</name>
    <dbReference type="NCBI Taxonomy" id="1078050"/>
    <lineage>
        <taxon>Bacteria</taxon>
        <taxon>Pseudomonadati</taxon>
        <taxon>Deferribacterota</taxon>
        <taxon>Deferribacteres</taxon>
        <taxon>Deferribacterales</taxon>
        <taxon>Geovibrionaceae</taxon>
        <taxon>Seleniivibrio</taxon>
    </lineage>
</organism>
<dbReference type="EMBL" id="SMGG01000003">
    <property type="protein sequence ID" value="TCK61854.1"/>
    <property type="molecule type" value="Genomic_DNA"/>
</dbReference>
<dbReference type="GO" id="GO:0020037">
    <property type="term" value="F:heme binding"/>
    <property type="evidence" value="ECO:0007669"/>
    <property type="project" value="InterPro"/>
</dbReference>
<dbReference type="InterPro" id="IPR002541">
    <property type="entry name" value="Cyt_c_assembly"/>
</dbReference>
<dbReference type="InterPro" id="IPR045062">
    <property type="entry name" value="Cyt_c_biogenesis_CcsA/CcmC"/>
</dbReference>
<feature type="transmembrane region" description="Helical" evidence="6">
    <location>
        <begin position="30"/>
        <end position="48"/>
    </location>
</feature>
<evidence type="ECO:0000259" key="7">
    <source>
        <dbReference type="Pfam" id="PF01578"/>
    </source>
</evidence>
<dbReference type="GO" id="GO:0017004">
    <property type="term" value="P:cytochrome complex assembly"/>
    <property type="evidence" value="ECO:0007669"/>
    <property type="project" value="UniProtKB-KW"/>
</dbReference>
<feature type="transmembrane region" description="Helical" evidence="6">
    <location>
        <begin position="6"/>
        <end position="23"/>
    </location>
</feature>
<feature type="transmembrane region" description="Helical" evidence="6">
    <location>
        <begin position="212"/>
        <end position="228"/>
    </location>
</feature>
<dbReference type="PANTHER" id="PTHR30071">
    <property type="entry name" value="HEME EXPORTER PROTEIN C"/>
    <property type="match status" value="1"/>
</dbReference>
<evidence type="ECO:0000313" key="8">
    <source>
        <dbReference type="EMBL" id="TCK61854.1"/>
    </source>
</evidence>
<evidence type="ECO:0000256" key="3">
    <source>
        <dbReference type="ARBA" id="ARBA00022748"/>
    </source>
</evidence>